<accession>A0A538T224</accession>
<name>A0A538T224_UNCEI</name>
<dbReference type="SUPFAM" id="SSF51735">
    <property type="entry name" value="NAD(P)-binding Rossmann-fold domains"/>
    <property type="match status" value="1"/>
</dbReference>
<dbReference type="SUPFAM" id="SSF52210">
    <property type="entry name" value="Succinyl-CoA synthetase domains"/>
    <property type="match status" value="2"/>
</dbReference>
<dbReference type="InterPro" id="IPR013815">
    <property type="entry name" value="ATP_grasp_subdomain_1"/>
</dbReference>
<dbReference type="InterPro" id="IPR043938">
    <property type="entry name" value="Ligase_CoA_dom"/>
</dbReference>
<dbReference type="InterPro" id="IPR036291">
    <property type="entry name" value="NAD(P)-bd_dom_sf"/>
</dbReference>
<keyword evidence="1" id="KW-0436">Ligase</keyword>
<organism evidence="7 8">
    <name type="scientific">Eiseniibacteriota bacterium</name>
    <dbReference type="NCBI Taxonomy" id="2212470"/>
    <lineage>
        <taxon>Bacteria</taxon>
        <taxon>Candidatus Eiseniibacteriota</taxon>
    </lineage>
</organism>
<evidence type="ECO:0000313" key="7">
    <source>
        <dbReference type="EMBL" id="TMQ57672.1"/>
    </source>
</evidence>
<evidence type="ECO:0000256" key="5">
    <source>
        <dbReference type="PROSITE-ProRule" id="PRU00409"/>
    </source>
</evidence>
<dbReference type="SMART" id="SM00881">
    <property type="entry name" value="CoA_binding"/>
    <property type="match status" value="1"/>
</dbReference>
<dbReference type="InterPro" id="IPR003781">
    <property type="entry name" value="CoA-bd"/>
</dbReference>
<dbReference type="PROSITE" id="PS50975">
    <property type="entry name" value="ATP_GRASP"/>
    <property type="match status" value="1"/>
</dbReference>
<evidence type="ECO:0000256" key="1">
    <source>
        <dbReference type="ARBA" id="ARBA00022598"/>
    </source>
</evidence>
<dbReference type="EMBL" id="VBOW01000058">
    <property type="protein sequence ID" value="TMQ57672.1"/>
    <property type="molecule type" value="Genomic_DNA"/>
</dbReference>
<proteinExistence type="inferred from homology"/>
<comment type="caution">
    <text evidence="7">The sequence shown here is derived from an EMBL/GenBank/DDBJ whole genome shotgun (WGS) entry which is preliminary data.</text>
</comment>
<dbReference type="InterPro" id="IPR011761">
    <property type="entry name" value="ATP-grasp"/>
</dbReference>
<dbReference type="GO" id="GO:0005524">
    <property type="term" value="F:ATP binding"/>
    <property type="evidence" value="ECO:0007669"/>
    <property type="project" value="UniProtKB-UniRule"/>
</dbReference>
<gene>
    <name evidence="7" type="ORF">E6K76_09880</name>
</gene>
<dbReference type="GO" id="GO:0046872">
    <property type="term" value="F:metal ion binding"/>
    <property type="evidence" value="ECO:0007669"/>
    <property type="project" value="InterPro"/>
</dbReference>
<dbReference type="InterPro" id="IPR032875">
    <property type="entry name" value="Succ_CoA_lig_flav_dom"/>
</dbReference>
<dbReference type="Pfam" id="PF13549">
    <property type="entry name" value="ATP-grasp_5"/>
    <property type="match status" value="1"/>
</dbReference>
<dbReference type="InterPro" id="IPR051538">
    <property type="entry name" value="Acyl-CoA_Synth/Transferase"/>
</dbReference>
<dbReference type="PANTHER" id="PTHR43334">
    <property type="entry name" value="ACETATE--COA LIGASE [ADP-FORMING]"/>
    <property type="match status" value="1"/>
</dbReference>
<dbReference type="Pfam" id="PF13607">
    <property type="entry name" value="Succ_CoA_lig"/>
    <property type="match status" value="1"/>
</dbReference>
<feature type="domain" description="ATP-grasp" evidence="6">
    <location>
        <begin position="496"/>
        <end position="532"/>
    </location>
</feature>
<dbReference type="PANTHER" id="PTHR43334:SF1">
    <property type="entry name" value="3-HYDROXYPROPIONATE--COA LIGASE [ADP-FORMING]"/>
    <property type="match status" value="1"/>
</dbReference>
<dbReference type="Gene3D" id="3.40.50.261">
    <property type="entry name" value="Succinyl-CoA synthetase domains"/>
    <property type="match status" value="2"/>
</dbReference>
<dbReference type="Gene3D" id="3.30.1490.20">
    <property type="entry name" value="ATP-grasp fold, A domain"/>
    <property type="match status" value="1"/>
</dbReference>
<reference evidence="7 8" key="1">
    <citation type="journal article" date="2019" name="Nat. Microbiol.">
        <title>Mediterranean grassland soil C-N compound turnover is dependent on rainfall and depth, and is mediated by genomically divergent microorganisms.</title>
        <authorList>
            <person name="Diamond S."/>
            <person name="Andeer P.F."/>
            <person name="Li Z."/>
            <person name="Crits-Christoph A."/>
            <person name="Burstein D."/>
            <person name="Anantharaman K."/>
            <person name="Lane K.R."/>
            <person name="Thomas B.C."/>
            <person name="Pan C."/>
            <person name="Northen T.R."/>
            <person name="Banfield J.F."/>
        </authorList>
    </citation>
    <scope>NUCLEOTIDE SEQUENCE [LARGE SCALE GENOMIC DNA]</scope>
    <source>
        <strain evidence="7">WS_6</strain>
    </source>
</reference>
<evidence type="ECO:0000256" key="3">
    <source>
        <dbReference type="ARBA" id="ARBA00022840"/>
    </source>
</evidence>
<evidence type="ECO:0000313" key="8">
    <source>
        <dbReference type="Proteomes" id="UP000316852"/>
    </source>
</evidence>
<keyword evidence="3 5" id="KW-0067">ATP-binding</keyword>
<comment type="similarity">
    <text evidence="4">In the N-terminal section; belongs to the acetate CoA ligase alpha subunit family.</text>
</comment>
<dbReference type="Pfam" id="PF19045">
    <property type="entry name" value="Ligase_CoA_2"/>
    <property type="match status" value="1"/>
</dbReference>
<evidence type="ECO:0000256" key="4">
    <source>
        <dbReference type="ARBA" id="ARBA00060888"/>
    </source>
</evidence>
<evidence type="ECO:0000259" key="6">
    <source>
        <dbReference type="PROSITE" id="PS50975"/>
    </source>
</evidence>
<dbReference type="SUPFAM" id="SSF56059">
    <property type="entry name" value="Glutathione synthetase ATP-binding domain-like"/>
    <property type="match status" value="1"/>
</dbReference>
<dbReference type="Proteomes" id="UP000316852">
    <property type="component" value="Unassembled WGS sequence"/>
</dbReference>
<dbReference type="InterPro" id="IPR016102">
    <property type="entry name" value="Succinyl-CoA_synth-like"/>
</dbReference>
<dbReference type="AlphaFoldDB" id="A0A538T224"/>
<dbReference type="FunFam" id="3.30.1490.20:FF:000020">
    <property type="entry name" value="Protein lysine acetyltransferase"/>
    <property type="match status" value="1"/>
</dbReference>
<dbReference type="Pfam" id="PF13380">
    <property type="entry name" value="CoA_binding_2"/>
    <property type="match status" value="1"/>
</dbReference>
<dbReference type="Gene3D" id="3.30.470.20">
    <property type="entry name" value="ATP-grasp fold, B domain"/>
    <property type="match status" value="1"/>
</dbReference>
<dbReference type="Gene3D" id="3.40.50.720">
    <property type="entry name" value="NAD(P)-binding Rossmann-like Domain"/>
    <property type="match status" value="1"/>
</dbReference>
<sequence length="709" mass="74674">MSALEPLLKPRSVAVIGASRRRDSIGGAILHNLIEQGFQGPVYPVNPNATHVQSIAAYPSVGAITGPVDLGVIVIPAEHVLEAATSCGEKGVKALIVISAGFKETGEEGRKRERALVEVARRYGMRLVGPNCLGIVNTDPNVSLNATFAPVAPPAGRVAFSSQSGALGLAILDYARGLHLGISQFVSVGNKAEVSGNDLIEFWENDPGTDLILLYLESFGNPHKFTQLARRVARVKPIIAVKSGRTPGGSRAASSHTGSLAGSDAAVDALFRQSGVIRTDTIEELFDTAMLLASQPVPLGPNVAILTNAGGPGIMAADACESAGLSLATLEQKTAKGLKSFLPAEASLRNPVDMIASADAPSYEKSLRLLAQDKNVDAVIVIFVPPLVTGAEEVARAILAGASGSKKPILSCFMGSHGVPESLRSLHEGHIPSYAFPESAAQTLARAVGYGLWRAKGPGKVPAVEGIGTDRGRDVIARALSNGKPGPHWMDAETMNELFQAYGIRTNRSRPAGNRGEAASVAKSIGFPIVLKVRSPDVVHKTEVGGVRLRLGSEEEVARAFDAVRTALAREKPNARFEGVTVEPMVLGGVETIAGMTRDPSFGPVVLFGLGGIAVELLRDVSLRVAPLTDRDAEEMVREIRGFPLLDGYRGAPRSNVPALLDLLHRVSRLAIDQPEVQELDLNPVAVFQGEAPCVILDARVRLGREGTA</sequence>
<keyword evidence="2 5" id="KW-0547">Nucleotide-binding</keyword>
<dbReference type="GO" id="GO:0043758">
    <property type="term" value="F:acetate-CoA ligase (ADP-forming) activity"/>
    <property type="evidence" value="ECO:0007669"/>
    <property type="project" value="InterPro"/>
</dbReference>
<protein>
    <submittedName>
        <fullName evidence="7">CoA-binding protein</fullName>
    </submittedName>
</protein>
<evidence type="ECO:0000256" key="2">
    <source>
        <dbReference type="ARBA" id="ARBA00022741"/>
    </source>
</evidence>